<proteinExistence type="predicted"/>
<organism evidence="1 2">
    <name type="scientific">Gordonia jinhuaensis</name>
    <dbReference type="NCBI Taxonomy" id="1517702"/>
    <lineage>
        <taxon>Bacteria</taxon>
        <taxon>Bacillati</taxon>
        <taxon>Actinomycetota</taxon>
        <taxon>Actinomycetes</taxon>
        <taxon>Mycobacteriales</taxon>
        <taxon>Gordoniaceae</taxon>
        <taxon>Gordonia</taxon>
    </lineage>
</organism>
<dbReference type="EMBL" id="BMGC01000001">
    <property type="protein sequence ID" value="GGB17325.1"/>
    <property type="molecule type" value="Genomic_DNA"/>
</dbReference>
<evidence type="ECO:0000313" key="2">
    <source>
        <dbReference type="Proteomes" id="UP000621454"/>
    </source>
</evidence>
<comment type="caution">
    <text evidence="1">The sequence shown here is derived from an EMBL/GenBank/DDBJ whole genome shotgun (WGS) entry which is preliminary data.</text>
</comment>
<accession>A0A916SV31</accession>
<reference evidence="1" key="2">
    <citation type="submission" date="2020-09" db="EMBL/GenBank/DDBJ databases">
        <authorList>
            <person name="Sun Q."/>
            <person name="Zhou Y."/>
        </authorList>
    </citation>
    <scope>NUCLEOTIDE SEQUENCE</scope>
    <source>
        <strain evidence="1">CGMCC 1.12827</strain>
    </source>
</reference>
<keyword evidence="2" id="KW-1185">Reference proteome</keyword>
<name>A0A916SV31_9ACTN</name>
<gene>
    <name evidence="1" type="ORF">GCM10011489_01770</name>
</gene>
<sequence>MVAEHWIAHRRSDGELVGWIDMESVPGRLVVIDRLGRVVATVTEWDEAQDILDDLGLRFLTARFWWQSESGPLRVRIVELDDTRVVVTTAVTDAIGESAPTFEIPFPVPEDFIEVDGQRT</sequence>
<dbReference type="AlphaFoldDB" id="A0A916SV31"/>
<protein>
    <submittedName>
        <fullName evidence="1">Uncharacterized protein</fullName>
    </submittedName>
</protein>
<evidence type="ECO:0000313" key="1">
    <source>
        <dbReference type="EMBL" id="GGB17325.1"/>
    </source>
</evidence>
<dbReference type="RefSeq" id="WP_188584677.1">
    <property type="nucleotide sequence ID" value="NZ_BMGC01000001.1"/>
</dbReference>
<reference evidence="1" key="1">
    <citation type="journal article" date="2014" name="Int. J. Syst. Evol. Microbiol.">
        <title>Complete genome sequence of Corynebacterium casei LMG S-19264T (=DSM 44701T), isolated from a smear-ripened cheese.</title>
        <authorList>
            <consortium name="US DOE Joint Genome Institute (JGI-PGF)"/>
            <person name="Walter F."/>
            <person name="Albersmeier A."/>
            <person name="Kalinowski J."/>
            <person name="Ruckert C."/>
        </authorList>
    </citation>
    <scope>NUCLEOTIDE SEQUENCE</scope>
    <source>
        <strain evidence="1">CGMCC 1.12827</strain>
    </source>
</reference>
<dbReference type="Proteomes" id="UP000621454">
    <property type="component" value="Unassembled WGS sequence"/>
</dbReference>